<dbReference type="GO" id="GO:0015293">
    <property type="term" value="F:symporter activity"/>
    <property type="evidence" value="ECO:0007669"/>
    <property type="project" value="UniProtKB-KW"/>
</dbReference>
<protein>
    <submittedName>
        <fullName evidence="15">Sodium:solute symporter family protein</fullName>
    </submittedName>
</protein>
<keyword evidence="8" id="KW-0915">Sodium</keyword>
<evidence type="ECO:0000256" key="13">
    <source>
        <dbReference type="SAM" id="Phobius"/>
    </source>
</evidence>
<dbReference type="InterPro" id="IPR050277">
    <property type="entry name" value="Sodium:Solute_Symporter"/>
</dbReference>
<dbReference type="InterPro" id="IPR038377">
    <property type="entry name" value="Na/Glc_symporter_sf"/>
</dbReference>
<feature type="transmembrane region" description="Helical" evidence="13">
    <location>
        <begin position="188"/>
        <end position="206"/>
    </location>
</feature>
<evidence type="ECO:0000313" key="15">
    <source>
        <dbReference type="EMBL" id="HGQ65012.1"/>
    </source>
</evidence>
<dbReference type="PANTHER" id="PTHR48086">
    <property type="entry name" value="SODIUM/PROLINE SYMPORTER-RELATED"/>
    <property type="match status" value="1"/>
</dbReference>
<keyword evidence="7 13" id="KW-1133">Transmembrane helix</keyword>
<feature type="transmembrane region" description="Helical" evidence="13">
    <location>
        <begin position="276"/>
        <end position="298"/>
    </location>
</feature>
<keyword evidence="11" id="KW-0739">Sodium transport</keyword>
<evidence type="ECO:0000256" key="11">
    <source>
        <dbReference type="ARBA" id="ARBA00023201"/>
    </source>
</evidence>
<dbReference type="Gene3D" id="1.20.1730.10">
    <property type="entry name" value="Sodium/glucose cotransporter"/>
    <property type="match status" value="1"/>
</dbReference>
<organism evidence="15">
    <name type="scientific">Ignisphaera aggregans</name>
    <dbReference type="NCBI Taxonomy" id="334771"/>
    <lineage>
        <taxon>Archaea</taxon>
        <taxon>Thermoproteota</taxon>
        <taxon>Thermoprotei</taxon>
        <taxon>Desulfurococcales</taxon>
        <taxon>Desulfurococcaceae</taxon>
        <taxon>Ignisphaera</taxon>
    </lineage>
</organism>
<name>A0A7C4NU04_9CREN</name>
<evidence type="ECO:0000256" key="2">
    <source>
        <dbReference type="ARBA" id="ARBA00006434"/>
    </source>
</evidence>
<feature type="transmembrane region" description="Helical" evidence="13">
    <location>
        <begin position="407"/>
        <end position="426"/>
    </location>
</feature>
<comment type="similarity">
    <text evidence="2 12">Belongs to the sodium:solute symporter (SSF) (TC 2.A.21) family.</text>
</comment>
<keyword evidence="5 13" id="KW-0812">Transmembrane</keyword>
<evidence type="ECO:0000256" key="9">
    <source>
        <dbReference type="ARBA" id="ARBA00023065"/>
    </source>
</evidence>
<reference evidence="15" key="1">
    <citation type="journal article" date="2020" name="mSystems">
        <title>Genome- and Community-Level Interaction Insights into Carbon Utilization and Element Cycling Functions of Hydrothermarchaeota in Hydrothermal Sediment.</title>
        <authorList>
            <person name="Zhou Z."/>
            <person name="Liu Y."/>
            <person name="Xu W."/>
            <person name="Pan J."/>
            <person name="Luo Z.H."/>
            <person name="Li M."/>
        </authorList>
    </citation>
    <scope>NUCLEOTIDE SEQUENCE [LARGE SCALE GENOMIC DNA]</scope>
    <source>
        <strain evidence="15">SpSt-637</strain>
        <strain evidence="14">SpSt-667</strain>
    </source>
</reference>
<dbReference type="EMBL" id="DTBD01000066">
    <property type="protein sequence ID" value="HGQ65012.1"/>
    <property type="molecule type" value="Genomic_DNA"/>
</dbReference>
<dbReference type="PROSITE" id="PS50283">
    <property type="entry name" value="NA_SOLUT_SYMP_3"/>
    <property type="match status" value="1"/>
</dbReference>
<evidence type="ECO:0000256" key="1">
    <source>
        <dbReference type="ARBA" id="ARBA00004651"/>
    </source>
</evidence>
<dbReference type="PANTHER" id="PTHR48086:SF3">
    <property type="entry name" value="SODIUM_PROLINE SYMPORTER"/>
    <property type="match status" value="1"/>
</dbReference>
<feature type="transmembrane region" description="Helical" evidence="13">
    <location>
        <begin position="331"/>
        <end position="355"/>
    </location>
</feature>
<keyword evidence="10 13" id="KW-0472">Membrane</keyword>
<dbReference type="Pfam" id="PF00474">
    <property type="entry name" value="SSF"/>
    <property type="match status" value="1"/>
</dbReference>
<evidence type="ECO:0000256" key="5">
    <source>
        <dbReference type="ARBA" id="ARBA00022692"/>
    </source>
</evidence>
<evidence type="ECO:0000256" key="12">
    <source>
        <dbReference type="RuleBase" id="RU362091"/>
    </source>
</evidence>
<evidence type="ECO:0000256" key="6">
    <source>
        <dbReference type="ARBA" id="ARBA00022847"/>
    </source>
</evidence>
<keyword evidence="4" id="KW-1003">Cell membrane</keyword>
<evidence type="ECO:0000256" key="7">
    <source>
        <dbReference type="ARBA" id="ARBA00022989"/>
    </source>
</evidence>
<feature type="transmembrane region" description="Helical" evidence="13">
    <location>
        <begin position="160"/>
        <end position="181"/>
    </location>
</feature>
<evidence type="ECO:0000313" key="14">
    <source>
        <dbReference type="EMBL" id="HGQ35176.1"/>
    </source>
</evidence>
<proteinExistence type="inferred from homology"/>
<dbReference type="GO" id="GO:0006814">
    <property type="term" value="P:sodium ion transport"/>
    <property type="evidence" value="ECO:0007669"/>
    <property type="project" value="UniProtKB-KW"/>
</dbReference>
<keyword evidence="3" id="KW-0813">Transport</keyword>
<comment type="caution">
    <text evidence="15">The sequence shown here is derived from an EMBL/GenBank/DDBJ whole genome shotgun (WGS) entry which is preliminary data.</text>
</comment>
<feature type="transmembrane region" description="Helical" evidence="13">
    <location>
        <begin position="121"/>
        <end position="140"/>
    </location>
</feature>
<accession>A0A7C4NU04</accession>
<feature type="transmembrane region" description="Helical" evidence="13">
    <location>
        <begin position="470"/>
        <end position="487"/>
    </location>
</feature>
<feature type="transmembrane region" description="Helical" evidence="13">
    <location>
        <begin position="82"/>
        <end position="101"/>
    </location>
</feature>
<evidence type="ECO:0000256" key="10">
    <source>
        <dbReference type="ARBA" id="ARBA00023136"/>
    </source>
</evidence>
<gene>
    <name evidence="15" type="ORF">ENU08_07195</name>
    <name evidence="14" type="ORF">ENU41_00655</name>
</gene>
<dbReference type="CDD" id="cd10322">
    <property type="entry name" value="SLC5sbd"/>
    <property type="match status" value="1"/>
</dbReference>
<keyword evidence="6" id="KW-0769">Symport</keyword>
<comment type="subcellular location">
    <subcellularLocation>
        <location evidence="1">Cell membrane</location>
        <topology evidence="1">Multi-pass membrane protein</topology>
    </subcellularLocation>
</comment>
<feature type="transmembrane region" description="Helical" evidence="13">
    <location>
        <begin position="433"/>
        <end position="455"/>
    </location>
</feature>
<keyword evidence="9" id="KW-0406">Ion transport</keyword>
<dbReference type="InterPro" id="IPR001734">
    <property type="entry name" value="Na/solute_symporter"/>
</dbReference>
<dbReference type="GO" id="GO:0005886">
    <property type="term" value="C:plasma membrane"/>
    <property type="evidence" value="ECO:0007669"/>
    <property type="project" value="UniProtKB-SubCell"/>
</dbReference>
<dbReference type="AlphaFoldDB" id="A0A7C4NU04"/>
<feature type="transmembrane region" description="Helical" evidence="13">
    <location>
        <begin position="376"/>
        <end position="395"/>
    </location>
</feature>
<sequence>MMIQVFMVTLAFFFLCGTVLALIAKRFLGRGFTEFVVGGYRVGGLLSAMTYAATTYSAFMMVGLVGLAYATGVAALGFELVYLAATIGILSIIGPTIWVKARERNWVSPSQMIGEMYSSKVLSSVIAALYLVSLTPYLAAQFKGIGEIFSAVGLGYETGVLFAVLANLVWIAVAGLWSIALTDAFQGLWMIVASVLLFIWTLAYLLPSAGLDLVKAFDLLANARTLDIQRSNLLGFTWSSSMFVGMSIPWIFFAITNPQVVQRLFIPKNSYAYKKMVKYFAIYGFTYTLLCVFLGLIFRSYVAVIQPEIELSLAKARDGVTPAVLLRAPSILSSLVFVGIIAASISTADSIVLSVGSAVTKDLYIAYKGNVNNRTALAVTYLVVNAMSLIAMAIALRRIAYVVELSVTSSALLIPLAPITIVGVYLEPKKKGSLYAVASLALGLTVVVAAIVLHGPSRSLSQPIFCGMPAPLWTLVASSVPMLLLTLKPKHPTKGAKEGREIP</sequence>
<evidence type="ECO:0000256" key="3">
    <source>
        <dbReference type="ARBA" id="ARBA00022448"/>
    </source>
</evidence>
<feature type="transmembrane region" description="Helical" evidence="13">
    <location>
        <begin position="236"/>
        <end position="255"/>
    </location>
</feature>
<evidence type="ECO:0000256" key="8">
    <source>
        <dbReference type="ARBA" id="ARBA00023053"/>
    </source>
</evidence>
<evidence type="ECO:0000256" key="4">
    <source>
        <dbReference type="ARBA" id="ARBA00022475"/>
    </source>
</evidence>
<dbReference type="EMBL" id="DTCK01000008">
    <property type="protein sequence ID" value="HGQ35176.1"/>
    <property type="molecule type" value="Genomic_DNA"/>
</dbReference>